<keyword evidence="1" id="KW-0808">Transferase</keyword>
<dbReference type="InterPro" id="IPR000719">
    <property type="entry name" value="Prot_kinase_dom"/>
</dbReference>
<dbReference type="PANTHER" id="PTHR44167">
    <property type="entry name" value="OVARIAN-SPECIFIC SERINE/THREONINE-PROTEIN KINASE LOK-RELATED"/>
    <property type="match status" value="1"/>
</dbReference>
<dbReference type="SMART" id="SM00220">
    <property type="entry name" value="S_TKc"/>
    <property type="match status" value="1"/>
</dbReference>
<reference evidence="1 2" key="1">
    <citation type="submission" date="2016-11" db="EMBL/GenBank/DDBJ databases">
        <authorList>
            <person name="Jaros S."/>
            <person name="Januszkiewicz K."/>
            <person name="Wedrychowicz H."/>
        </authorList>
    </citation>
    <scope>NUCLEOTIDE SEQUENCE [LARGE SCALE GENOMIC DNA]</scope>
    <source>
        <strain evidence="1">NVI 5450</strain>
    </source>
</reference>
<dbReference type="GO" id="GO:0004674">
    <property type="term" value="F:protein serine/threonine kinase activity"/>
    <property type="evidence" value="ECO:0007669"/>
    <property type="project" value="UniProtKB-KW"/>
</dbReference>
<dbReference type="Pfam" id="PF00069">
    <property type="entry name" value="Pkinase"/>
    <property type="match status" value="1"/>
</dbReference>
<keyword evidence="1" id="KW-0418">Kinase</keyword>
<evidence type="ECO:0000313" key="2">
    <source>
        <dbReference type="Proteomes" id="UP000183794"/>
    </source>
</evidence>
<dbReference type="HOGENOM" id="CLU_1276441_0_0_6"/>
<name>A0A090IKV6_9GAMM</name>
<dbReference type="EMBL" id="FPLD01000086">
    <property type="protein sequence ID" value="SGZ07774.1"/>
    <property type="molecule type" value="Genomic_DNA"/>
</dbReference>
<organism evidence="1 2">
    <name type="scientific">Moritella viscosa</name>
    <dbReference type="NCBI Taxonomy" id="80854"/>
    <lineage>
        <taxon>Bacteria</taxon>
        <taxon>Pseudomonadati</taxon>
        <taxon>Pseudomonadota</taxon>
        <taxon>Gammaproteobacteria</taxon>
        <taxon>Alteromonadales</taxon>
        <taxon>Moritellaceae</taxon>
        <taxon>Moritella</taxon>
    </lineage>
</organism>
<proteinExistence type="predicted"/>
<dbReference type="SUPFAM" id="SSF56112">
    <property type="entry name" value="Protein kinase-like (PK-like)"/>
    <property type="match status" value="1"/>
</dbReference>
<dbReference type="OrthoDB" id="9801841at2"/>
<dbReference type="PATRIC" id="fig|80854.5.peg.3194"/>
<dbReference type="Gene3D" id="1.10.510.10">
    <property type="entry name" value="Transferase(Phosphotransferase) domain 1"/>
    <property type="match status" value="1"/>
</dbReference>
<gene>
    <name evidence="1" type="ORF">NVI5450_3245</name>
</gene>
<accession>A0A090IKV6</accession>
<sequence>MNIKELNPLIPGKVLLNRFILLEKLAPHIFVALDYESGNKVVLKQAQEAQLQRELHCMMDCTSPYTIQPLAHFPTLLVLPYIEGRSLLTFNLEQSSLFIAIIPQLVRAIQSVHQAGWVHGDIKPSNVLYLSKYQLITLIDFGAAQPENTPLSILDEWQLTPGFTSVLKRQGIGIIEAKDDWYALKQWLEQIDHASLSNRDKHQFLNWTRWLHSKCN</sequence>
<dbReference type="KEGG" id="mvs:MVIS_3012"/>
<dbReference type="PROSITE" id="PS50011">
    <property type="entry name" value="PROTEIN_KINASE_DOM"/>
    <property type="match status" value="1"/>
</dbReference>
<evidence type="ECO:0000313" key="1">
    <source>
        <dbReference type="EMBL" id="SGZ07774.1"/>
    </source>
</evidence>
<dbReference type="AlphaFoldDB" id="A0A090IKV6"/>
<dbReference type="RefSeq" id="WP_052678361.1">
    <property type="nucleotide sequence ID" value="NZ_CAWRBC010000133.1"/>
</dbReference>
<dbReference type="Proteomes" id="UP000183794">
    <property type="component" value="Unassembled WGS sequence"/>
</dbReference>
<keyword evidence="1" id="KW-0723">Serine/threonine-protein kinase</keyword>
<dbReference type="GO" id="GO:0005524">
    <property type="term" value="F:ATP binding"/>
    <property type="evidence" value="ECO:0007669"/>
    <property type="project" value="InterPro"/>
</dbReference>
<dbReference type="PANTHER" id="PTHR44167:SF24">
    <property type="entry name" value="SERINE_THREONINE-PROTEIN KINASE CHK2"/>
    <property type="match status" value="1"/>
</dbReference>
<protein>
    <submittedName>
        <fullName evidence="1">Serine/Threonine protein kinase</fullName>
    </submittedName>
</protein>
<dbReference type="STRING" id="80854.MVIS_3012"/>
<dbReference type="InterPro" id="IPR011009">
    <property type="entry name" value="Kinase-like_dom_sf"/>
</dbReference>